<feature type="domain" description="PepSY" evidence="2">
    <location>
        <begin position="39"/>
        <end position="91"/>
    </location>
</feature>
<feature type="chain" id="PRO_5018528656" evidence="1">
    <location>
        <begin position="24"/>
        <end position="167"/>
    </location>
</feature>
<sequence>MKKAFHALAMVAALAGMSATVSAKSDLYNVPNVAVKPVQAIEAAKKQFGGYATNLDLKNKYGSVVYKIELRNGNQEHDVVIDAQSGKVLSHRVENEWKPARSHKISMEKAINIAAAKVLGQVFDADLDNDYGRGRYEVKILSTDNVPHKVVVDSDSGEIIFSGVDYD</sequence>
<dbReference type="Proteomes" id="UP000272771">
    <property type="component" value="Chromosome"/>
</dbReference>
<evidence type="ECO:0000256" key="1">
    <source>
        <dbReference type="SAM" id="SignalP"/>
    </source>
</evidence>
<dbReference type="Gene3D" id="3.10.450.40">
    <property type="match status" value="2"/>
</dbReference>
<dbReference type="STRING" id="28091.SAMEA3174300_01965"/>
<dbReference type="RefSeq" id="WP_004282425.1">
    <property type="nucleotide sequence ID" value="NZ_CAUJRG010000011.1"/>
</dbReference>
<gene>
    <name evidence="3" type="ORF">NCTC12742_01340</name>
</gene>
<accession>A0A3S5AB21</accession>
<feature type="signal peptide" evidence="1">
    <location>
        <begin position="1"/>
        <end position="23"/>
    </location>
</feature>
<name>A0A3S5AB21_9NEIS</name>
<evidence type="ECO:0000259" key="2">
    <source>
        <dbReference type="Pfam" id="PF03413"/>
    </source>
</evidence>
<protein>
    <submittedName>
        <fullName evidence="3">Peptidase propeptide and YPEB domain</fullName>
    </submittedName>
</protein>
<dbReference type="KEGG" id="nwe:SAMEA3174300_1965"/>
<reference evidence="3 4" key="1">
    <citation type="submission" date="2018-12" db="EMBL/GenBank/DDBJ databases">
        <authorList>
            <consortium name="Pathogen Informatics"/>
        </authorList>
    </citation>
    <scope>NUCLEOTIDE SEQUENCE [LARGE SCALE GENOMIC DNA]</scope>
    <source>
        <strain evidence="3 4">NCTC12742</strain>
    </source>
</reference>
<dbReference type="AlphaFoldDB" id="A0A3S5AB21"/>
<dbReference type="Pfam" id="PF03413">
    <property type="entry name" value="PepSY"/>
    <property type="match status" value="2"/>
</dbReference>
<dbReference type="EMBL" id="LR134533">
    <property type="protein sequence ID" value="VEJ51452.1"/>
    <property type="molecule type" value="Genomic_DNA"/>
</dbReference>
<keyword evidence="4" id="KW-1185">Reference proteome</keyword>
<organism evidence="3 4">
    <name type="scientific">Neisseria weaveri</name>
    <dbReference type="NCBI Taxonomy" id="28091"/>
    <lineage>
        <taxon>Bacteria</taxon>
        <taxon>Pseudomonadati</taxon>
        <taxon>Pseudomonadota</taxon>
        <taxon>Betaproteobacteria</taxon>
        <taxon>Neisseriales</taxon>
        <taxon>Neisseriaceae</taxon>
        <taxon>Neisseria</taxon>
    </lineage>
</organism>
<dbReference type="InterPro" id="IPR025711">
    <property type="entry name" value="PepSY"/>
</dbReference>
<feature type="domain" description="PepSY" evidence="2">
    <location>
        <begin position="104"/>
        <end position="160"/>
    </location>
</feature>
<dbReference type="OrthoDB" id="8607290at2"/>
<evidence type="ECO:0000313" key="3">
    <source>
        <dbReference type="EMBL" id="VEJ51452.1"/>
    </source>
</evidence>
<keyword evidence="1" id="KW-0732">Signal</keyword>
<evidence type="ECO:0000313" key="4">
    <source>
        <dbReference type="Proteomes" id="UP000272771"/>
    </source>
</evidence>
<proteinExistence type="predicted"/>